<sequence length="226" mass="25007">MKYFFRIFLLLSFFLSSFLLTGCASMPPTKNIPAANTKHTIYFIYRGWHTSILLDAKLLAVQNPHLAVDLKGQKYARIGWGDGDYFTGKSKSTATAAKALIASGYSAVQLLAYDYEPFSEIPADTRVSLAVTDEGMKKLVAYLGDSIAVDQQGKPVRLPAFGDAMGSFFQSKDHYSLFSNCNTWSGNALRSAGLPVANRLTAQGVFEQARFISQWQSEQGLFKKRD</sequence>
<evidence type="ECO:0000313" key="2">
    <source>
        <dbReference type="EMBL" id="GGY87062.1"/>
    </source>
</evidence>
<evidence type="ECO:0000313" key="3">
    <source>
        <dbReference type="Proteomes" id="UP000619761"/>
    </source>
</evidence>
<protein>
    <submittedName>
        <fullName evidence="2">Membrane protein</fullName>
    </submittedName>
</protein>
<dbReference type="PROSITE" id="PS51257">
    <property type="entry name" value="PROKAR_LIPOPROTEIN"/>
    <property type="match status" value="1"/>
</dbReference>
<dbReference type="InterPro" id="IPR011727">
    <property type="entry name" value="CHP02117"/>
</dbReference>
<comment type="caution">
    <text evidence="2">The sequence shown here is derived from an EMBL/GenBank/DDBJ whole genome shotgun (WGS) entry which is preliminary data.</text>
</comment>
<feature type="signal peptide" evidence="1">
    <location>
        <begin position="1"/>
        <end position="21"/>
    </location>
</feature>
<gene>
    <name evidence="2" type="ORF">GCM10011613_35320</name>
</gene>
<reference evidence="3" key="1">
    <citation type="journal article" date="2019" name="Int. J. Syst. Evol. Microbiol.">
        <title>The Global Catalogue of Microorganisms (GCM) 10K type strain sequencing project: providing services to taxonomists for standard genome sequencing and annotation.</title>
        <authorList>
            <consortium name="The Broad Institute Genomics Platform"/>
            <consortium name="The Broad Institute Genome Sequencing Center for Infectious Disease"/>
            <person name="Wu L."/>
            <person name="Ma J."/>
        </authorList>
    </citation>
    <scope>NUCLEOTIDE SEQUENCE [LARGE SCALE GENOMIC DNA]</scope>
    <source>
        <strain evidence="3">KCTC 32239</strain>
    </source>
</reference>
<keyword evidence="1" id="KW-0732">Signal</keyword>
<name>A0ABQ3BB28_9GAMM</name>
<dbReference type="EMBL" id="BMYZ01000004">
    <property type="protein sequence ID" value="GGY87062.1"/>
    <property type="molecule type" value="Genomic_DNA"/>
</dbReference>
<dbReference type="RefSeq" id="WP_229838102.1">
    <property type="nucleotide sequence ID" value="NZ_BMYZ01000004.1"/>
</dbReference>
<organism evidence="2 3">
    <name type="scientific">Cellvibrio zantedeschiae</name>
    <dbReference type="NCBI Taxonomy" id="1237077"/>
    <lineage>
        <taxon>Bacteria</taxon>
        <taxon>Pseudomonadati</taxon>
        <taxon>Pseudomonadota</taxon>
        <taxon>Gammaproteobacteria</taxon>
        <taxon>Cellvibrionales</taxon>
        <taxon>Cellvibrionaceae</taxon>
        <taxon>Cellvibrio</taxon>
    </lineage>
</organism>
<evidence type="ECO:0000256" key="1">
    <source>
        <dbReference type="SAM" id="SignalP"/>
    </source>
</evidence>
<keyword evidence="3" id="KW-1185">Reference proteome</keyword>
<feature type="chain" id="PRO_5045315667" evidence="1">
    <location>
        <begin position="22"/>
        <end position="226"/>
    </location>
</feature>
<dbReference type="Pfam" id="PF09601">
    <property type="entry name" value="DUF2459"/>
    <property type="match status" value="1"/>
</dbReference>
<proteinExistence type="predicted"/>
<accession>A0ABQ3BB28</accession>
<dbReference type="Proteomes" id="UP000619761">
    <property type="component" value="Unassembled WGS sequence"/>
</dbReference>